<reference evidence="2 3" key="1">
    <citation type="submission" date="2015-07" db="EMBL/GenBank/DDBJ databases">
        <title>Whole genome sequence of Ardenticatena maritima DSM 23922.</title>
        <authorList>
            <person name="Hemp J."/>
            <person name="Ward L.M."/>
            <person name="Pace L.A."/>
            <person name="Fischer W.W."/>
        </authorList>
    </citation>
    <scope>NUCLEOTIDE SEQUENCE [LARGE SCALE GENOMIC DNA]</scope>
    <source>
        <strain evidence="2 3">110S</strain>
    </source>
</reference>
<evidence type="ECO:0000313" key="2">
    <source>
        <dbReference type="EMBL" id="KPL89737.1"/>
    </source>
</evidence>
<protein>
    <recommendedName>
        <fullName evidence="4">Membrane protein 6-pyruvoyl-tetrahydropterin synthase-related domain-containing protein</fullName>
    </recommendedName>
</protein>
<dbReference type="EMBL" id="LGKN01000003">
    <property type="protein sequence ID" value="KPL89737.1"/>
    <property type="molecule type" value="Genomic_DNA"/>
</dbReference>
<dbReference type="AlphaFoldDB" id="A0A0P6YH50"/>
<dbReference type="PATRIC" id="fig|872965.6.peg.128"/>
<sequence>MWDLNPHLLLALALVLAFHGGLLLSGTFKRTYDAYIHIFFGDHYRRAWFDHWEYRWYTGFPMVSYPPGSQQSIALLSFAVGLLNGFIITQLFALFMVVIGIYRFSKIWVSEEAAGYAALLAVFASSINETVHVFGQLPTTFSLGFLLNALPYAYRWIRDGDPRILIIAWIVNAATTAGHHVTTLFGAVFFAGPVIVLAIVEKFREPLPDEPRAHPTVVTRENIKPLIIRRLRRIIPATLRSGIYGGGLIPILLIVVLPYWIWSRVDPINQVPIPHASRDNFLENTAAGLVFWLVPYGTTLIALPYVFYKGFTTRAWPMALSLWLLFILGTGGTTPIPRLILRGAFDILTLDRFTFWATILMLPLLGEFVVSLRHRGLAKYLREQFGDLTWRLVQAALVVAYLGFAIFTANLTQFRKFQPAAIDMAPIVSFLEKDEHWRWRYITLGFGDQMAWLSAQTTATSVDGNYHSARRLPELTTTPVERLEGAKYSGIPGIGSLQQFLAVPDKYNLKFVFSNDQFYDPLLYFSGWHRIQRLENGIMVWERGDIPPLPEVLPRKEIPMYQRIMWGTIPMGMIFLSFFAMTAFMWGPPLRRLLDEMGAIALAARFWRLGVRLWFALPGVPKRNVLRDWWRRFDDWLLRHSYLPTEDDSPEIPWQVWMTWLQRIPRPKPAPPSAHQVRLTLLVCLVLAGALLGYRSYRNRINDPLRIVEAYYDDLDFRRFGDAYERLDPETRPSYEQYRLELSVVGGLLASYAKLDSVYTSFVRQEPDRVVVRADTIWITALQEYRTTQTHTLVKRNGKWYLLFPKSDIRIPPDQFFRQPSVAWGSQQRRRVTDRTTAFADILDRPELQILSARLVKVNDRYSVVGELINTDVDPADLTVTSYLFDEDNNALTWYNAQYAIIHKILPKEVTPFRIDFEGVAGMRIEERQPGALEFDPNAFTPPDIRAPIANFEVYAKALVTGRDLYRGVGVQDVQVVQEDGAYRLQGELINNGTLEATIPHLLITYYDERNQVVWVDHFYQSESIRPQRTQRFDVPITPAADVETILDKGDIFANILREETSFEADWSERIILPPDLQEALGYHSIRVTVHSFVGASF</sequence>
<feature type="transmembrane region" description="Helical" evidence="1">
    <location>
        <begin position="281"/>
        <end position="308"/>
    </location>
</feature>
<feature type="transmembrane region" description="Helical" evidence="1">
    <location>
        <begin position="392"/>
        <end position="411"/>
    </location>
</feature>
<dbReference type="Proteomes" id="UP000050502">
    <property type="component" value="Unassembled WGS sequence"/>
</dbReference>
<name>A0A0P6YH50_9CHLR</name>
<evidence type="ECO:0000313" key="3">
    <source>
        <dbReference type="Proteomes" id="UP000050502"/>
    </source>
</evidence>
<feature type="transmembrane region" description="Helical" evidence="1">
    <location>
        <begin position="564"/>
        <end position="586"/>
    </location>
</feature>
<feature type="transmembrane region" description="Helical" evidence="1">
    <location>
        <begin position="166"/>
        <end position="199"/>
    </location>
</feature>
<keyword evidence="1" id="KW-1133">Transmembrane helix</keyword>
<feature type="transmembrane region" description="Helical" evidence="1">
    <location>
        <begin position="242"/>
        <end position="261"/>
    </location>
</feature>
<proteinExistence type="predicted"/>
<feature type="transmembrane region" description="Helical" evidence="1">
    <location>
        <begin position="137"/>
        <end position="154"/>
    </location>
</feature>
<keyword evidence="1" id="KW-0812">Transmembrane</keyword>
<gene>
    <name evidence="2" type="ORF">SE16_00925</name>
</gene>
<keyword evidence="1" id="KW-0472">Membrane</keyword>
<feature type="transmembrane region" description="Helical" evidence="1">
    <location>
        <begin position="320"/>
        <end position="341"/>
    </location>
</feature>
<comment type="caution">
    <text evidence="2">The sequence shown here is derived from an EMBL/GenBank/DDBJ whole genome shotgun (WGS) entry which is preliminary data.</text>
</comment>
<accession>A0A0P6YH50</accession>
<evidence type="ECO:0000256" key="1">
    <source>
        <dbReference type="SAM" id="Phobius"/>
    </source>
</evidence>
<evidence type="ECO:0008006" key="4">
    <source>
        <dbReference type="Google" id="ProtNLM"/>
    </source>
</evidence>
<organism evidence="2 3">
    <name type="scientific">Ardenticatena maritima</name>
    <dbReference type="NCBI Taxonomy" id="872965"/>
    <lineage>
        <taxon>Bacteria</taxon>
        <taxon>Bacillati</taxon>
        <taxon>Chloroflexota</taxon>
        <taxon>Ardenticatenia</taxon>
        <taxon>Ardenticatenales</taxon>
        <taxon>Ardenticatenaceae</taxon>
        <taxon>Ardenticatena</taxon>
    </lineage>
</organism>
<feature type="transmembrane region" description="Helical" evidence="1">
    <location>
        <begin position="353"/>
        <end position="372"/>
    </location>
</feature>
<feature type="transmembrane region" description="Helical" evidence="1">
    <location>
        <begin position="73"/>
        <end position="101"/>
    </location>
</feature>